<keyword evidence="6 8" id="KW-1133">Transmembrane helix</keyword>
<evidence type="ECO:0000259" key="9">
    <source>
        <dbReference type="Pfam" id="PF13231"/>
    </source>
</evidence>
<dbReference type="Pfam" id="PF13231">
    <property type="entry name" value="PMT_2"/>
    <property type="match status" value="1"/>
</dbReference>
<dbReference type="RefSeq" id="WP_183476012.1">
    <property type="nucleotide sequence ID" value="NZ_JACHWX010000007.1"/>
</dbReference>
<feature type="transmembrane region" description="Helical" evidence="8">
    <location>
        <begin position="399"/>
        <end position="418"/>
    </location>
</feature>
<keyword evidence="5 8" id="KW-0812">Transmembrane</keyword>
<keyword evidence="3" id="KW-0328">Glycosyltransferase</keyword>
<feature type="transmembrane region" description="Helical" evidence="8">
    <location>
        <begin position="12"/>
        <end position="29"/>
    </location>
</feature>
<evidence type="ECO:0000256" key="4">
    <source>
        <dbReference type="ARBA" id="ARBA00022679"/>
    </source>
</evidence>
<dbReference type="GO" id="GO:0005886">
    <property type="term" value="C:plasma membrane"/>
    <property type="evidence" value="ECO:0007669"/>
    <property type="project" value="UniProtKB-SubCell"/>
</dbReference>
<evidence type="ECO:0000256" key="1">
    <source>
        <dbReference type="ARBA" id="ARBA00004651"/>
    </source>
</evidence>
<dbReference type="GO" id="GO:0009103">
    <property type="term" value="P:lipopolysaccharide biosynthetic process"/>
    <property type="evidence" value="ECO:0007669"/>
    <property type="project" value="UniProtKB-ARBA"/>
</dbReference>
<keyword evidence="2" id="KW-1003">Cell membrane</keyword>
<evidence type="ECO:0000256" key="8">
    <source>
        <dbReference type="SAM" id="Phobius"/>
    </source>
</evidence>
<dbReference type="InterPro" id="IPR038731">
    <property type="entry name" value="RgtA/B/C-like"/>
</dbReference>
<dbReference type="PANTHER" id="PTHR33908">
    <property type="entry name" value="MANNOSYLTRANSFERASE YKCB-RELATED"/>
    <property type="match status" value="1"/>
</dbReference>
<reference evidence="10" key="1">
    <citation type="submission" date="2020-08" db="EMBL/GenBank/DDBJ databases">
        <title>Genomic Encyclopedia of Type Strains, Phase III (KMG-III): the genomes of soil and plant-associated and newly described type strains.</title>
        <authorList>
            <person name="Whitman W."/>
        </authorList>
    </citation>
    <scope>NUCLEOTIDE SEQUENCE [LARGE SCALE GENOMIC DNA]</scope>
    <source>
        <strain evidence="10">CECT 8628</strain>
    </source>
</reference>
<keyword evidence="4" id="KW-0808">Transferase</keyword>
<evidence type="ECO:0000313" key="11">
    <source>
        <dbReference type="Proteomes" id="UP000539265"/>
    </source>
</evidence>
<dbReference type="Proteomes" id="UP000539265">
    <property type="component" value="Unassembled WGS sequence"/>
</dbReference>
<keyword evidence="11" id="KW-1185">Reference proteome</keyword>
<comment type="caution">
    <text evidence="10">The sequence shown here is derived from an EMBL/GenBank/DDBJ whole genome shotgun (WGS) entry which is preliminary data.</text>
</comment>
<feature type="transmembrane region" description="Helical" evidence="8">
    <location>
        <begin position="160"/>
        <end position="193"/>
    </location>
</feature>
<evidence type="ECO:0000313" key="10">
    <source>
        <dbReference type="EMBL" id="MBB3056345.1"/>
    </source>
</evidence>
<dbReference type="GO" id="GO:0016763">
    <property type="term" value="F:pentosyltransferase activity"/>
    <property type="evidence" value="ECO:0007669"/>
    <property type="project" value="TreeGrafter"/>
</dbReference>
<evidence type="ECO:0000256" key="2">
    <source>
        <dbReference type="ARBA" id="ARBA00022475"/>
    </source>
</evidence>
<feature type="transmembrane region" description="Helical" evidence="8">
    <location>
        <begin position="375"/>
        <end position="393"/>
    </location>
</feature>
<dbReference type="InterPro" id="IPR050297">
    <property type="entry name" value="LipidA_mod_glycosyltrf_83"/>
</dbReference>
<dbReference type="PANTHER" id="PTHR33908:SF11">
    <property type="entry name" value="MEMBRANE PROTEIN"/>
    <property type="match status" value="1"/>
</dbReference>
<dbReference type="AlphaFoldDB" id="A0A839SDL5"/>
<gene>
    <name evidence="10" type="ORF">FHS11_002768</name>
</gene>
<evidence type="ECO:0000256" key="3">
    <source>
        <dbReference type="ARBA" id="ARBA00022676"/>
    </source>
</evidence>
<feature type="transmembrane region" description="Helical" evidence="8">
    <location>
        <begin position="127"/>
        <end position="148"/>
    </location>
</feature>
<evidence type="ECO:0000256" key="7">
    <source>
        <dbReference type="ARBA" id="ARBA00023136"/>
    </source>
</evidence>
<evidence type="ECO:0000256" key="6">
    <source>
        <dbReference type="ARBA" id="ARBA00022989"/>
    </source>
</evidence>
<feature type="transmembrane region" description="Helical" evidence="8">
    <location>
        <begin position="205"/>
        <end position="223"/>
    </location>
</feature>
<name>A0A839SDL5_9SPHI</name>
<dbReference type="EMBL" id="JACHWX010000007">
    <property type="protein sequence ID" value="MBB3056345.1"/>
    <property type="molecule type" value="Genomic_DNA"/>
</dbReference>
<feature type="domain" description="Glycosyltransferase RgtA/B/C/D-like" evidence="9">
    <location>
        <begin position="82"/>
        <end position="220"/>
    </location>
</feature>
<keyword evidence="7 8" id="KW-0472">Membrane</keyword>
<feature type="transmembrane region" description="Helical" evidence="8">
    <location>
        <begin position="66"/>
        <end position="89"/>
    </location>
</feature>
<accession>A0A839SDL5</accession>
<evidence type="ECO:0000256" key="5">
    <source>
        <dbReference type="ARBA" id="ARBA00022692"/>
    </source>
</evidence>
<feature type="transmembrane region" description="Helical" evidence="8">
    <location>
        <begin position="101"/>
        <end position="121"/>
    </location>
</feature>
<comment type="subcellular location">
    <subcellularLocation>
        <location evidence="1">Cell membrane</location>
        <topology evidence="1">Multi-pass membrane protein</topology>
    </subcellularLocation>
</comment>
<feature type="transmembrane region" description="Helical" evidence="8">
    <location>
        <begin position="341"/>
        <end position="363"/>
    </location>
</feature>
<sequence length="447" mass="51611">MIKKLTRNPWFIFLPFLFYYAYVVIINKWPTLYGDEIRYVDFAHNLIHGYYSPSPPHINLWNGPGYPIILVPFIAVHVPVLYITLLNAVYQYLAVVFLYKVLNLITSHRIALIAALLLAVYPDDQSILPILYTEAFTSFLISLLIYLVAMGYVRDKLKYVILAGVVLGYITLTKIIFGYVLIICLAACLFMLLFKKSRAEYLKPVKILLAAMLVTLPYLVYTYSLTGKAFYWGDSGGMSLYWMSSPFDHEYGDWKVPNLTNNQYPILFKSAEAVNLLKKNHSKEIKDIQKHNEFEQDVLFKQKALENIKKKPFKFLKNYYYNFSRMLFNFPYSYSYQDGAIVENIIIGSLILWASVAGIILSWLNWRRIISPVKFLLLITGVYLALSGALSSYPRQLDVIVPVLLFWMAFLFSNINTISLKFRLQKNMENVDLIEMAGAEECAETVV</sequence>
<proteinExistence type="predicted"/>
<organism evidence="10 11">
    <name type="scientific">Mucilaginibacter gotjawali</name>
    <dbReference type="NCBI Taxonomy" id="1550579"/>
    <lineage>
        <taxon>Bacteria</taxon>
        <taxon>Pseudomonadati</taxon>
        <taxon>Bacteroidota</taxon>
        <taxon>Sphingobacteriia</taxon>
        <taxon>Sphingobacteriales</taxon>
        <taxon>Sphingobacteriaceae</taxon>
        <taxon>Mucilaginibacter</taxon>
    </lineage>
</organism>
<protein>
    <submittedName>
        <fullName evidence="10">4-amino-4-deoxy-L-arabinose transferase-like glycosyltransferase</fullName>
    </submittedName>
</protein>